<feature type="compositionally biased region" description="Polar residues" evidence="6">
    <location>
        <begin position="1299"/>
        <end position="1309"/>
    </location>
</feature>
<feature type="compositionally biased region" description="Low complexity" evidence="6">
    <location>
        <begin position="1021"/>
        <end position="1034"/>
    </location>
</feature>
<evidence type="ECO:0000256" key="5">
    <source>
        <dbReference type="ARBA" id="ARBA00023180"/>
    </source>
</evidence>
<dbReference type="PANTHER" id="PTHR23301:SF106">
    <property type="entry name" value="CHITIN-BINDING TYPE-2 DOMAIN-CONTAINING PROTEIN-RELATED"/>
    <property type="match status" value="1"/>
</dbReference>
<feature type="compositionally biased region" description="Low complexity" evidence="6">
    <location>
        <begin position="1004"/>
        <end position="1013"/>
    </location>
</feature>
<evidence type="ECO:0000256" key="6">
    <source>
        <dbReference type="SAM" id="MobiDB-lite"/>
    </source>
</evidence>
<keyword evidence="4" id="KW-1015">Disulfide bond</keyword>
<feature type="compositionally biased region" description="Low complexity" evidence="6">
    <location>
        <begin position="416"/>
        <end position="427"/>
    </location>
</feature>
<keyword evidence="1" id="KW-0147">Chitin-binding</keyword>
<dbReference type="InterPro" id="IPR051940">
    <property type="entry name" value="Chitin_bind-dev_reg"/>
</dbReference>
<feature type="region of interest" description="Disordered" evidence="6">
    <location>
        <begin position="740"/>
        <end position="775"/>
    </location>
</feature>
<feature type="domain" description="Chitin-binding type-2" evidence="8">
    <location>
        <begin position="498"/>
        <end position="555"/>
    </location>
</feature>
<keyword evidence="3" id="KW-0677">Repeat</keyword>
<feature type="domain" description="Chitin-binding type-2" evidence="8">
    <location>
        <begin position="1606"/>
        <end position="1663"/>
    </location>
</feature>
<feature type="compositionally biased region" description="Basic and acidic residues" evidence="6">
    <location>
        <begin position="1204"/>
        <end position="1218"/>
    </location>
</feature>
<keyword evidence="9" id="KW-1185">Reference proteome</keyword>
<dbReference type="Proteomes" id="UP000694904">
    <property type="component" value="Chromosome 4"/>
</dbReference>
<feature type="compositionally biased region" description="Polar residues" evidence="6">
    <location>
        <begin position="1365"/>
        <end position="1381"/>
    </location>
</feature>
<feature type="compositionally biased region" description="Polar residues" evidence="6">
    <location>
        <begin position="751"/>
        <end position="775"/>
    </location>
</feature>
<dbReference type="PANTHER" id="PTHR23301">
    <property type="entry name" value="CHITIN BINDING PERITROPHIN-A"/>
    <property type="match status" value="1"/>
</dbReference>
<feature type="compositionally biased region" description="Polar residues" evidence="6">
    <location>
        <begin position="1270"/>
        <end position="1286"/>
    </location>
</feature>
<feature type="region of interest" description="Disordered" evidence="6">
    <location>
        <begin position="120"/>
        <end position="462"/>
    </location>
</feature>
<feature type="signal peptide" evidence="7">
    <location>
        <begin position="1"/>
        <end position="19"/>
    </location>
</feature>
<protein>
    <submittedName>
        <fullName evidence="10">Serine-rich adhesin for platelets isoform X1</fullName>
    </submittedName>
    <submittedName>
        <fullName evidence="11">Serine-rich adhesin for platelets isoform X2</fullName>
    </submittedName>
</protein>
<feature type="compositionally biased region" description="Acidic residues" evidence="6">
    <location>
        <begin position="431"/>
        <end position="450"/>
    </location>
</feature>
<reference evidence="9" key="2">
    <citation type="journal article" date="2016" name="G3 (Bethesda)">
        <title>Genome Evolution in Three Species of Cactophilic Drosophila.</title>
        <authorList>
            <person name="Sanchez-Flores A."/>
            <person name="Penazola F."/>
            <person name="Carpinteyro-Ponce J."/>
            <person name="Nazario-Yepiz N."/>
            <person name="Abreu-Goodger C."/>
            <person name="Machado C.A."/>
            <person name="Markow T.A."/>
        </authorList>
    </citation>
    <scope>NUCLEOTIDE SEQUENCE [LARGE SCALE GENOMIC DNA]</scope>
</reference>
<accession>A0ABM1PB37</accession>
<feature type="compositionally biased region" description="Pro residues" evidence="6">
    <location>
        <begin position="120"/>
        <end position="131"/>
    </location>
</feature>
<keyword evidence="2 7" id="KW-0732">Signal</keyword>
<dbReference type="SUPFAM" id="SSF57625">
    <property type="entry name" value="Invertebrate chitin-binding proteins"/>
    <property type="match status" value="6"/>
</dbReference>
<feature type="compositionally biased region" description="Low complexity" evidence="6">
    <location>
        <begin position="830"/>
        <end position="842"/>
    </location>
</feature>
<feature type="compositionally biased region" description="Basic and acidic residues" evidence="6">
    <location>
        <begin position="1121"/>
        <end position="1134"/>
    </location>
</feature>
<reference evidence="10 11" key="3">
    <citation type="submission" date="2025-05" db="UniProtKB">
        <authorList>
            <consortium name="RefSeq"/>
        </authorList>
    </citation>
    <scope>IDENTIFICATION</scope>
    <source>
        <tissue evidence="10 11">Whole organism</tissue>
    </source>
</reference>
<feature type="region of interest" description="Disordered" evidence="6">
    <location>
        <begin position="961"/>
        <end position="1044"/>
    </location>
</feature>
<evidence type="ECO:0000256" key="7">
    <source>
        <dbReference type="SAM" id="SignalP"/>
    </source>
</evidence>
<feature type="chain" id="PRO_5045022866" evidence="7">
    <location>
        <begin position="20"/>
        <end position="1740"/>
    </location>
</feature>
<organism evidence="9 11">
    <name type="scientific">Drosophila arizonae</name>
    <name type="common">Fruit fly</name>
    <dbReference type="NCBI Taxonomy" id="7263"/>
    <lineage>
        <taxon>Eukaryota</taxon>
        <taxon>Metazoa</taxon>
        <taxon>Ecdysozoa</taxon>
        <taxon>Arthropoda</taxon>
        <taxon>Hexapoda</taxon>
        <taxon>Insecta</taxon>
        <taxon>Pterygota</taxon>
        <taxon>Neoptera</taxon>
        <taxon>Endopterygota</taxon>
        <taxon>Diptera</taxon>
        <taxon>Brachycera</taxon>
        <taxon>Muscomorpha</taxon>
        <taxon>Ephydroidea</taxon>
        <taxon>Drosophilidae</taxon>
        <taxon>Drosophila</taxon>
    </lineage>
</organism>
<evidence type="ECO:0000256" key="1">
    <source>
        <dbReference type="ARBA" id="ARBA00022669"/>
    </source>
</evidence>
<name>A0ABM1PB37_DROAR</name>
<feature type="domain" description="Chitin-binding type-2" evidence="8">
    <location>
        <begin position="655"/>
        <end position="712"/>
    </location>
</feature>
<feature type="region of interest" description="Disordered" evidence="6">
    <location>
        <begin position="1582"/>
        <end position="1606"/>
    </location>
</feature>
<gene>
    <name evidence="10 11" type="primary">LOC108614702</name>
</gene>
<feature type="compositionally biased region" description="Low complexity" evidence="6">
    <location>
        <begin position="1587"/>
        <end position="1596"/>
    </location>
</feature>
<dbReference type="InterPro" id="IPR036508">
    <property type="entry name" value="Chitin-bd_dom_sf"/>
</dbReference>
<reference evidence="9" key="1">
    <citation type="journal article" date="1997" name="Nucleic Acids Res.">
        <title>tRNAscan-SE: a program for improved detection of transfer RNA genes in genomic sequence.</title>
        <authorList>
            <person name="Lowe T.M."/>
            <person name="Eddy S.R."/>
        </authorList>
    </citation>
    <scope>NUCLEOTIDE SEQUENCE [LARGE SCALE GENOMIC DNA]</scope>
</reference>
<dbReference type="Pfam" id="PF01607">
    <property type="entry name" value="CBM_14"/>
    <property type="match status" value="5"/>
</dbReference>
<sequence>MQLVNLLWIGLLTFPQAFALDACAGQKFGYKAVDPADPHAYYLCFGLLGKIRNNCAEGFRFNVKSQNCAQVPQSSIQLKNAGNGVRNEFNINQNITMDRPIIFNIFGGLWNKPPIPPFFPPKPTFRPPTPPTIDVSSTESSSSSSEALSTESPSSSSVASSTESSSSSSEASSTASSSSSSEATSTESSSSSSEASSTESSSSSSEASSTESSSSSSEASSTESSSSSSEASSTESSSSSSEASSTESSSSSSEASSTESSSSSSEASSTESSSSSSEASSTESSSSSSEDSSTESSSSSSEASSTESSSSSSKASSTDNTEDTTESSTSNSENSTTDTSDSTSEDSTQSSSSSSDNPFTDSSSSSSEPISTDSSISSSSSPESSTSEDADPSESSTDSLITSSEESSTSEETDPAESSTEASLTSSKETETEDTSSSENPIDETTESEDTNSSTSETPLLSKPIRADVGKLGKKLENILWIPTEVEAADSVSEFDKSAPCALLPSGAYLRDPMSCANFYVCANGRAILRKCPRNLYFDIESKVCNLPNLVDCSQQQESISIPKLLTYSFGNTVGSSIGTTQSDEDVIEDSYLADNELSTSLDSSALTTEDLDDELEEDSETSESPTLVYTEEDIFDFDVFDTNDWEDTTYFDEESICSSQPNGVHLRHPNSCSKFYICASGRAVLRSCPSSLYFDIKKRVCNFPAAVDCSINEDESGNDEDPSLLTDKLPKYLSNTLRRAKSPKTRKIDSVTSGSNSIQGSATKMEQTKLSSPEILKTNNAALSSAKSDILSSQNSNSPKEQGNLNNDLIHKGTVSSTNKVISKDTSDVKQSQSKLSVSESLKSKDTPLPSPGTYLPKDQNKFDKDLTSKTAVSSSTKTVIAKDTSDVTQVQSKLSVSESLKSKETTLASPIILSKDQGKPYVAQNLKADLPKEQGKQDKDLISKAAVSLSTKTVIASDTSELKNEQSKLSVSESLKSKETPLPSPGKYLSEDQNKLDKDLTSKTTSSSTKTVIAKDTSQVKQEQSKLSVSKSLKSKETPLPLPILVQSKDQSKQNIAQSLKADLSKDQGKLNKALISKAAVVSSTKIIAKDTSEVKQDQSKLTDSLKSKEIVPTSLKTDLSKIQDSPEKKESNNVILPPTKSDISKNNTSGVIQKISESKQGQNQLLGPTESKDQMSTSVVESLNSNEKELLLMKSILTKDVSKSKEELSKVESAKSSETVLLSTKTVTSNKISIPQQGKELMPKSDLTDSKSSVQHDPTKPSLAVSLKSSDAVLSNEKSSQNLEQRKLPVSDNLKSKQTYSPSTKSDLSKEQIKPGKIVDVKSNKTVIPSEKSNLFKNTPKPEDKHFKPTVVENLKHKEKQLSSTKSDPLMKQVQSKPSVDENLKAQEMSLAQSKADLSKTTLKAEQNKTKPTTGLKSKETVVPAAIVDLSKEASQLKMVQTQPAVGSNLKSNGKVLYSTKTDHSKEHDIPSAAEALKYIENLISSTLFDLSKNASALKNLQIVSKAENIIVPLEDAIDSKCSSLPNGAFIRDPNLCAKFYVCSNGRAIPHSCPNVLYFDIKKKVCNFPSLVDCTSDEDYSTAPQSPLSPTDDSPSEPDDSPTPDCSLFPNGEYVRHPRSCSKFYVCANGKAIPRQCPKGLYIDTEIKYCNYPSRVRCTIEVAPSPSISVITGTEVNCINKRDGTTMRDSELHNKYYVCRNGTPVTHFCDPGKWFDLNRGVCDQKQLVDHDPLVPWL</sequence>
<feature type="compositionally biased region" description="Low complexity" evidence="6">
    <location>
        <begin position="393"/>
        <end position="407"/>
    </location>
</feature>
<proteinExistence type="predicted"/>
<dbReference type="Gene3D" id="2.170.140.10">
    <property type="entry name" value="Chitin binding domain"/>
    <property type="match status" value="5"/>
</dbReference>
<feature type="compositionally biased region" description="Basic and acidic residues" evidence="6">
    <location>
        <begin position="991"/>
        <end position="1003"/>
    </location>
</feature>
<dbReference type="PROSITE" id="PS50940">
    <property type="entry name" value="CHIT_BIND_II"/>
    <property type="match status" value="6"/>
</dbReference>
<dbReference type="InterPro" id="IPR002557">
    <property type="entry name" value="Chitin-bd_dom"/>
</dbReference>
<dbReference type="GeneID" id="108614702"/>
<keyword evidence="5" id="KW-0325">Glycoprotein</keyword>
<feature type="region of interest" description="Disordered" evidence="6">
    <location>
        <begin position="788"/>
        <end position="863"/>
    </location>
</feature>
<feature type="domain" description="Chitin-binding type-2" evidence="8">
    <location>
        <begin position="1522"/>
        <end position="1579"/>
    </location>
</feature>
<feature type="domain" description="Chitin-binding type-2" evidence="8">
    <location>
        <begin position="1678"/>
        <end position="1735"/>
    </location>
</feature>
<feature type="domain" description="Chitin-binding type-2" evidence="8">
    <location>
        <begin position="20"/>
        <end position="68"/>
    </location>
</feature>
<feature type="compositionally biased region" description="Polar residues" evidence="6">
    <location>
        <begin position="1222"/>
        <end position="1239"/>
    </location>
</feature>
<evidence type="ECO:0000256" key="3">
    <source>
        <dbReference type="ARBA" id="ARBA00022737"/>
    </source>
</evidence>
<dbReference type="RefSeq" id="XP_017864422.1">
    <property type="nucleotide sequence ID" value="XM_018008933.1"/>
</dbReference>
<feature type="region of interest" description="Disordered" evidence="6">
    <location>
        <begin position="1204"/>
        <end position="1315"/>
    </location>
</feature>
<evidence type="ECO:0000259" key="8">
    <source>
        <dbReference type="PROSITE" id="PS50940"/>
    </source>
</evidence>
<feature type="compositionally biased region" description="Low complexity" evidence="6">
    <location>
        <begin position="132"/>
        <end position="319"/>
    </location>
</feature>
<evidence type="ECO:0000313" key="11">
    <source>
        <dbReference type="RefSeq" id="XP_017864423.1"/>
    </source>
</evidence>
<dbReference type="RefSeq" id="XP_017864423.1">
    <property type="nucleotide sequence ID" value="XM_018008934.1"/>
</dbReference>
<feature type="region of interest" description="Disordered" evidence="6">
    <location>
        <begin position="1118"/>
        <end position="1187"/>
    </location>
</feature>
<feature type="region of interest" description="Disordered" evidence="6">
    <location>
        <begin position="1362"/>
        <end position="1384"/>
    </location>
</feature>
<feature type="compositionally biased region" description="Low complexity" evidence="6">
    <location>
        <begin position="326"/>
        <end position="385"/>
    </location>
</feature>
<evidence type="ECO:0000313" key="10">
    <source>
        <dbReference type="RefSeq" id="XP_017864422.1"/>
    </source>
</evidence>
<evidence type="ECO:0000313" key="9">
    <source>
        <dbReference type="Proteomes" id="UP000694904"/>
    </source>
</evidence>
<dbReference type="SMART" id="SM00494">
    <property type="entry name" value="ChtBD2"/>
    <property type="match status" value="6"/>
</dbReference>
<evidence type="ECO:0000256" key="2">
    <source>
        <dbReference type="ARBA" id="ARBA00022729"/>
    </source>
</evidence>
<feature type="compositionally biased region" description="Polar residues" evidence="6">
    <location>
        <begin position="788"/>
        <end position="808"/>
    </location>
</feature>
<evidence type="ECO:0000256" key="4">
    <source>
        <dbReference type="ARBA" id="ARBA00023157"/>
    </source>
</evidence>